<dbReference type="PANTHER" id="PTHR11712">
    <property type="entry name" value="POLYKETIDE SYNTHASE-RELATED"/>
    <property type="match status" value="1"/>
</dbReference>
<protein>
    <submittedName>
        <fullName evidence="6">3-oxoacyl-ACP synthase</fullName>
    </submittedName>
</protein>
<dbReference type="GO" id="GO:0030497">
    <property type="term" value="P:fatty acid elongation"/>
    <property type="evidence" value="ECO:0007669"/>
    <property type="project" value="UniProtKB-ARBA"/>
</dbReference>
<evidence type="ECO:0000256" key="4">
    <source>
        <dbReference type="RuleBase" id="RU003694"/>
    </source>
</evidence>
<dbReference type="InterPro" id="IPR018201">
    <property type="entry name" value="Ketoacyl_synth_AS"/>
</dbReference>
<dbReference type="CDD" id="cd00834">
    <property type="entry name" value="KAS_I_II"/>
    <property type="match status" value="1"/>
</dbReference>
<evidence type="ECO:0000313" key="6">
    <source>
        <dbReference type="EMBL" id="KPC62743.1"/>
    </source>
</evidence>
<dbReference type="PROSITE" id="PS52004">
    <property type="entry name" value="KS3_2"/>
    <property type="match status" value="1"/>
</dbReference>
<dbReference type="PANTHER" id="PTHR11712:SF347">
    <property type="entry name" value="BETA KETOACYL-ACYL CARRIER PROTEIN SYNTHASE"/>
    <property type="match status" value="1"/>
</dbReference>
<dbReference type="InterPro" id="IPR020841">
    <property type="entry name" value="PKS_Beta-ketoAc_synthase_dom"/>
</dbReference>
<comment type="caution">
    <text evidence="6">The sequence shown here is derived from an EMBL/GenBank/DDBJ whole genome shotgun (WGS) entry which is preliminary data.</text>
</comment>
<dbReference type="InterPro" id="IPR000794">
    <property type="entry name" value="Beta-ketoacyl_synthase"/>
</dbReference>
<dbReference type="RefSeq" id="WP_053924593.1">
    <property type="nucleotide sequence ID" value="NZ_LGKG01000136.1"/>
</dbReference>
<keyword evidence="7" id="KW-1185">Reference proteome</keyword>
<dbReference type="EMBL" id="LGKG01000136">
    <property type="protein sequence ID" value="KPC62743.1"/>
    <property type="molecule type" value="Genomic_DNA"/>
</dbReference>
<accession>A0A0N0XXW6</accession>
<feature type="domain" description="Ketosynthase family 3 (KS3)" evidence="5">
    <location>
        <begin position="3"/>
        <end position="406"/>
    </location>
</feature>
<gene>
    <name evidence="6" type="ORF">ADL29_17225</name>
</gene>
<dbReference type="SMART" id="SM00825">
    <property type="entry name" value="PKS_KS"/>
    <property type="match status" value="1"/>
</dbReference>
<evidence type="ECO:0000256" key="2">
    <source>
        <dbReference type="ARBA" id="ARBA00022679"/>
    </source>
</evidence>
<dbReference type="PROSITE" id="PS00606">
    <property type="entry name" value="KS3_1"/>
    <property type="match status" value="1"/>
</dbReference>
<dbReference type="FunFam" id="3.40.47.10:FF:000018">
    <property type="entry name" value="3-oxoacyl-[acyl-carrier-protein] synthase 2"/>
    <property type="match status" value="1"/>
</dbReference>
<dbReference type="Proteomes" id="UP000037982">
    <property type="component" value="Unassembled WGS sequence"/>
</dbReference>
<dbReference type="Pfam" id="PF00109">
    <property type="entry name" value="ketoacyl-synt"/>
    <property type="match status" value="1"/>
</dbReference>
<evidence type="ECO:0000256" key="1">
    <source>
        <dbReference type="ARBA" id="ARBA00008467"/>
    </source>
</evidence>
<dbReference type="FunFam" id="3.40.47.10:FF:000029">
    <property type="entry name" value="3-oxoacyl-[acyl-carrier-protein] synthase 1"/>
    <property type="match status" value="1"/>
</dbReference>
<dbReference type="AlphaFoldDB" id="A0A0N0XXW6"/>
<dbReference type="InterPro" id="IPR014030">
    <property type="entry name" value="Ketoacyl_synth_N"/>
</dbReference>
<sequence length="407" mass="41852">MKTVDIAVTGLGLVTPAGIGVQATWDGLLSGRSLAATDEQLAGLPVDFSCRVPDFDPTARLGRRLSWRIDRFIQMGLVAAREAVTDAGWDPAAWDGARVAVVLGNGSGGNDQAQRDYELLNRGRYKAISPLCITRAVSNMLAGELSADLQALGPSLVTSTACASGGTAIGVARGLLASSMCDIVITGGSESVCRPMPAAGFGQMGALSTRVHDPAGACRPFDADRDGFVLGEGAGILVLERLPDARARNAPVRALVAGYGASADGYHFSSPDPEGQGVVRAIHAALADAGLSPSDIDHINAHGTSTQQNDLAEARALCSVFGTPPPVTANKSVLGHSIGGAGAIEAAVTVLSLQHRTIPPIANLDRLDPEIDLDVVTKAPRSQQLRAALSNSIGFGGQNAVLAFQTP</sequence>
<dbReference type="NCBIfam" id="NF005589">
    <property type="entry name" value="PRK07314.1"/>
    <property type="match status" value="1"/>
</dbReference>
<comment type="similarity">
    <text evidence="1 4">Belongs to the thiolase-like superfamily. Beta-ketoacyl-ACP synthases family.</text>
</comment>
<dbReference type="PATRIC" id="fig|66876.3.peg.3764"/>
<evidence type="ECO:0000259" key="5">
    <source>
        <dbReference type="PROSITE" id="PS52004"/>
    </source>
</evidence>
<dbReference type="InterPro" id="IPR016039">
    <property type="entry name" value="Thiolase-like"/>
</dbReference>
<dbReference type="SUPFAM" id="SSF53901">
    <property type="entry name" value="Thiolase-like"/>
    <property type="match status" value="2"/>
</dbReference>
<dbReference type="Gene3D" id="3.40.47.10">
    <property type="match status" value="1"/>
</dbReference>
<name>A0A0N0XXW6_9ACTN</name>
<evidence type="ECO:0000313" key="7">
    <source>
        <dbReference type="Proteomes" id="UP000037982"/>
    </source>
</evidence>
<dbReference type="Pfam" id="PF02801">
    <property type="entry name" value="Ketoacyl-synt_C"/>
    <property type="match status" value="1"/>
</dbReference>
<reference evidence="7" key="1">
    <citation type="submission" date="2015-07" db="EMBL/GenBank/DDBJ databases">
        <authorList>
            <person name="Ju K.-S."/>
            <person name="Doroghazi J.R."/>
            <person name="Metcalf W.W."/>
        </authorList>
    </citation>
    <scope>NUCLEOTIDE SEQUENCE [LARGE SCALE GENOMIC DNA]</scope>
    <source>
        <strain evidence="7">NRRL ISP-5002</strain>
    </source>
</reference>
<keyword evidence="2 4" id="KW-0808">Transferase</keyword>
<evidence type="ECO:0000256" key="3">
    <source>
        <dbReference type="ARBA" id="ARBA00023315"/>
    </source>
</evidence>
<dbReference type="GO" id="GO:0004315">
    <property type="term" value="F:3-oxoacyl-[acyl-carrier-protein] synthase activity"/>
    <property type="evidence" value="ECO:0007669"/>
    <property type="project" value="InterPro"/>
</dbReference>
<keyword evidence="3" id="KW-0012">Acyltransferase</keyword>
<organism evidence="6 7">
    <name type="scientific">Streptomyces chattanoogensis</name>
    <dbReference type="NCBI Taxonomy" id="66876"/>
    <lineage>
        <taxon>Bacteria</taxon>
        <taxon>Bacillati</taxon>
        <taxon>Actinomycetota</taxon>
        <taxon>Actinomycetes</taxon>
        <taxon>Kitasatosporales</taxon>
        <taxon>Streptomycetaceae</taxon>
        <taxon>Streptomyces</taxon>
    </lineage>
</organism>
<dbReference type="InterPro" id="IPR014031">
    <property type="entry name" value="Ketoacyl_synth_C"/>
</dbReference>
<proteinExistence type="inferred from homology"/>